<gene>
    <name evidence="1" type="ORF">AZE42_11836</name>
</gene>
<dbReference type="OrthoDB" id="2958007at2759"/>
<proteinExistence type="predicted"/>
<protein>
    <submittedName>
        <fullName evidence="1">Uncharacterized protein</fullName>
    </submittedName>
</protein>
<evidence type="ECO:0000313" key="1">
    <source>
        <dbReference type="EMBL" id="OJA14114.1"/>
    </source>
</evidence>
<organism evidence="1 2">
    <name type="scientific">Rhizopogon vesiculosus</name>
    <dbReference type="NCBI Taxonomy" id="180088"/>
    <lineage>
        <taxon>Eukaryota</taxon>
        <taxon>Fungi</taxon>
        <taxon>Dikarya</taxon>
        <taxon>Basidiomycota</taxon>
        <taxon>Agaricomycotina</taxon>
        <taxon>Agaricomycetes</taxon>
        <taxon>Agaricomycetidae</taxon>
        <taxon>Boletales</taxon>
        <taxon>Suillineae</taxon>
        <taxon>Rhizopogonaceae</taxon>
        <taxon>Rhizopogon</taxon>
    </lineage>
</organism>
<reference evidence="1 2" key="1">
    <citation type="submission" date="2016-03" db="EMBL/GenBank/DDBJ databases">
        <title>Comparative genomics of the ectomycorrhizal sister species Rhizopogon vinicolor and Rhizopogon vesiculosus (Basidiomycota: Boletales) reveals a divergence of the mating type B locus.</title>
        <authorList>
            <person name="Mujic A.B."/>
            <person name="Kuo A."/>
            <person name="Tritt A."/>
            <person name="Lipzen A."/>
            <person name="Chen C."/>
            <person name="Johnson J."/>
            <person name="Sharma A."/>
            <person name="Barry K."/>
            <person name="Grigoriev I.V."/>
            <person name="Spatafora J.W."/>
        </authorList>
    </citation>
    <scope>NUCLEOTIDE SEQUENCE [LARGE SCALE GENOMIC DNA]</scope>
    <source>
        <strain evidence="1 2">AM-OR11-056</strain>
    </source>
</reference>
<keyword evidence="2" id="KW-1185">Reference proteome</keyword>
<evidence type="ECO:0000313" key="2">
    <source>
        <dbReference type="Proteomes" id="UP000183567"/>
    </source>
</evidence>
<dbReference type="Proteomes" id="UP000183567">
    <property type="component" value="Unassembled WGS sequence"/>
</dbReference>
<dbReference type="EMBL" id="LVVM01003879">
    <property type="protein sequence ID" value="OJA14114.1"/>
    <property type="molecule type" value="Genomic_DNA"/>
</dbReference>
<comment type="caution">
    <text evidence="1">The sequence shown here is derived from an EMBL/GenBank/DDBJ whole genome shotgun (WGS) entry which is preliminary data.</text>
</comment>
<name>A0A1J8QX88_9AGAM</name>
<dbReference type="AlphaFoldDB" id="A0A1J8QX88"/>
<accession>A0A1J8QX88</accession>
<sequence length="71" mass="7868">MSSFSIIMTLVPPITWVAITNSPQIVMHSVLASRILFNLRESEGRSGTHQTQDLTDIQFQGGQHSTLISEI</sequence>